<comment type="caution">
    <text evidence="1">The sequence shown here is derived from an EMBL/GenBank/DDBJ whole genome shotgun (WGS) entry which is preliminary data.</text>
</comment>
<keyword evidence="2" id="KW-1185">Reference proteome</keyword>
<dbReference type="Proteomes" id="UP000807769">
    <property type="component" value="Unassembled WGS sequence"/>
</dbReference>
<dbReference type="EMBL" id="JABBWG010000609">
    <property type="protein sequence ID" value="KAG1791285.1"/>
    <property type="molecule type" value="Genomic_DNA"/>
</dbReference>
<accession>A0A9P7DG64</accession>
<dbReference type="RefSeq" id="XP_041184793.1">
    <property type="nucleotide sequence ID" value="XM_041333855.1"/>
</dbReference>
<evidence type="ECO:0000313" key="2">
    <source>
        <dbReference type="Proteomes" id="UP000807769"/>
    </source>
</evidence>
<proteinExistence type="predicted"/>
<gene>
    <name evidence="1" type="ORF">BJ212DRAFT_1307617</name>
</gene>
<protein>
    <submittedName>
        <fullName evidence="1">Uncharacterized protein</fullName>
    </submittedName>
</protein>
<organism evidence="1 2">
    <name type="scientific">Suillus subaureus</name>
    <dbReference type="NCBI Taxonomy" id="48587"/>
    <lineage>
        <taxon>Eukaryota</taxon>
        <taxon>Fungi</taxon>
        <taxon>Dikarya</taxon>
        <taxon>Basidiomycota</taxon>
        <taxon>Agaricomycotina</taxon>
        <taxon>Agaricomycetes</taxon>
        <taxon>Agaricomycetidae</taxon>
        <taxon>Boletales</taxon>
        <taxon>Suillineae</taxon>
        <taxon>Suillaceae</taxon>
        <taxon>Suillus</taxon>
    </lineage>
</organism>
<sequence>VKADGLDDLLITTEDKLTQFSPARPTRQTFLIVRPWNRHDLGLPDFADDAQSVDDWSDPESPSEESITFWLLLAQQRGGEYKRIASDHNIIARVKDMAAIHHMMDVRILEIL</sequence>
<feature type="non-terminal residue" evidence="1">
    <location>
        <position position="112"/>
    </location>
</feature>
<evidence type="ECO:0000313" key="1">
    <source>
        <dbReference type="EMBL" id="KAG1791285.1"/>
    </source>
</evidence>
<reference evidence="1" key="1">
    <citation type="journal article" date="2020" name="New Phytol.">
        <title>Comparative genomics reveals dynamic genome evolution in host specialist ectomycorrhizal fungi.</title>
        <authorList>
            <person name="Lofgren L.A."/>
            <person name="Nguyen N.H."/>
            <person name="Vilgalys R."/>
            <person name="Ruytinx J."/>
            <person name="Liao H.L."/>
            <person name="Branco S."/>
            <person name="Kuo A."/>
            <person name="LaButti K."/>
            <person name="Lipzen A."/>
            <person name="Andreopoulos W."/>
            <person name="Pangilinan J."/>
            <person name="Riley R."/>
            <person name="Hundley H."/>
            <person name="Na H."/>
            <person name="Barry K."/>
            <person name="Grigoriev I.V."/>
            <person name="Stajich J.E."/>
            <person name="Kennedy P.G."/>
        </authorList>
    </citation>
    <scope>NUCLEOTIDE SEQUENCE</scope>
    <source>
        <strain evidence="1">MN1</strain>
    </source>
</reference>
<dbReference type="AlphaFoldDB" id="A0A9P7DG64"/>
<dbReference type="OrthoDB" id="2690955at2759"/>
<dbReference type="GeneID" id="64627872"/>
<name>A0A9P7DG64_9AGAM</name>